<gene>
    <name evidence="1" type="ORF">Xedl_03379</name>
</gene>
<dbReference type="OrthoDB" id="9810174at2"/>
<dbReference type="RefSeq" id="WP_074024935.1">
    <property type="nucleotide sequence ID" value="NZ_CAWNAG010000145.1"/>
</dbReference>
<dbReference type="AlphaFoldDB" id="A0A1Q5TIZ5"/>
<name>A0A1Q5TIZ5_9GAMM</name>
<dbReference type="STRING" id="1873482.Xedl_03379"/>
<evidence type="ECO:0000313" key="2">
    <source>
        <dbReference type="Proteomes" id="UP000186268"/>
    </source>
</evidence>
<protein>
    <recommendedName>
        <fullName evidence="3">Tail protein</fullName>
    </recommendedName>
</protein>
<keyword evidence="2" id="KW-1185">Reference proteome</keyword>
<organism evidence="1 2">
    <name type="scientific">Xenorhabdus eapokensis</name>
    <dbReference type="NCBI Taxonomy" id="1873482"/>
    <lineage>
        <taxon>Bacteria</taxon>
        <taxon>Pseudomonadati</taxon>
        <taxon>Pseudomonadota</taxon>
        <taxon>Gammaproteobacteria</taxon>
        <taxon>Enterobacterales</taxon>
        <taxon>Morganellaceae</taxon>
        <taxon>Xenorhabdus</taxon>
    </lineage>
</organism>
<proteinExistence type="predicted"/>
<sequence length="702" mass="73676">MSQVINEAVILSSDRGSLPLLADIQYLEPYTSSALNRKFKGILRAGIYTGFQPKAGSGLSVVITSSSEQDGQGAASINVRKSQISIQQVKDITVPVPASKTSIVALEANFEFGKVTNQVDSSSTIKAAHIVVIDVSQGISGNQLELCRVNVPMDAKAVTEAMIDTSHRVVQTVGITLSEKIDSDEESIAASPKAVNTLRKTLLDNTNARANAALTAANNANTNANGRVPSGRTVNGKPLAGDIVLNFADVGAYSKGETDKHVNDAKALANAAQTAANNANNNANGRVPSGRTVNGKPLSGDIALNSADVGAYSKGETDKHVNDAKALANAAQTAANNANNNANGRVPSGRTVNGKALSGDIALNSADVGAYSKGETYSRGEVDSRVNDIRNVANTAQTAANNANNNANGRVPAGRKVNGKPLSSDIALSAADVGAYSKGETDKHVNDAKALANAAQTAANNANNNANGRVPSGRTVNGKPLAGDIALNAADVGAYSKGETYSRGEIDSRVTDVRNVANAAQATANNANNNANGRVPSGRTVNGKPLSGDIALNSADVGAYSKGETYSRGEVDARVNDVARDRAKGWRKIGEFGEHKQNLRGERNYMSLTFSENCLGKHLFIKGFSRYRQRERISFGVGLFIPPVPEIVLQAYQEAVSLGYENDMVAAIIFKIMPDGKTLKIFHESNLNSLGAHNLEFYIMDL</sequence>
<reference evidence="1 2" key="1">
    <citation type="submission" date="2016-09" db="EMBL/GenBank/DDBJ databases">
        <title>Xenorhabdus thuongxuanensis sp. nov. and Xenorhabdus eapokensis sp. nov., isolated from Steinernema species.</title>
        <authorList>
            <person name="Kaempfer P."/>
            <person name="Tobias N.J."/>
            <person name="Phan Ke L."/>
            <person name="Bode H.B."/>
            <person name="Glaeser S.P."/>
        </authorList>
    </citation>
    <scope>NUCLEOTIDE SEQUENCE [LARGE SCALE GENOMIC DNA]</scope>
    <source>
        <strain evidence="1 2">DL20</strain>
    </source>
</reference>
<accession>A0A1Q5TIZ5</accession>
<dbReference type="EMBL" id="MKGQ01000038">
    <property type="protein sequence ID" value="OKP00183.1"/>
    <property type="molecule type" value="Genomic_DNA"/>
</dbReference>
<evidence type="ECO:0000313" key="1">
    <source>
        <dbReference type="EMBL" id="OKP00183.1"/>
    </source>
</evidence>
<dbReference type="Proteomes" id="UP000186268">
    <property type="component" value="Unassembled WGS sequence"/>
</dbReference>
<comment type="caution">
    <text evidence="1">The sequence shown here is derived from an EMBL/GenBank/DDBJ whole genome shotgun (WGS) entry which is preliminary data.</text>
</comment>
<evidence type="ECO:0008006" key="3">
    <source>
        <dbReference type="Google" id="ProtNLM"/>
    </source>
</evidence>